<evidence type="ECO:0000256" key="1">
    <source>
        <dbReference type="SAM" id="Phobius"/>
    </source>
</evidence>
<feature type="transmembrane region" description="Helical" evidence="1">
    <location>
        <begin position="25"/>
        <end position="44"/>
    </location>
</feature>
<dbReference type="AlphaFoldDB" id="A0AAE3H7E6"/>
<keyword evidence="1" id="KW-0812">Transmembrane</keyword>
<keyword evidence="1" id="KW-1133">Transmembrane helix</keyword>
<gene>
    <name evidence="2" type="ORF">EGI31_20700</name>
</gene>
<dbReference type="Pfam" id="PF11297">
    <property type="entry name" value="DUF3098"/>
    <property type="match status" value="1"/>
</dbReference>
<accession>A0AAE3H7E6</accession>
<dbReference type="Proteomes" id="UP001204144">
    <property type="component" value="Unassembled WGS sequence"/>
</dbReference>
<dbReference type="InterPro" id="IPR021448">
    <property type="entry name" value="DUF3098"/>
</dbReference>
<evidence type="ECO:0000313" key="3">
    <source>
        <dbReference type="Proteomes" id="UP001204144"/>
    </source>
</evidence>
<sequence length="77" mass="8558">MKNTKETKETAVNTASDLPFKKGNYTIMLIGIALIVIGFIIMTLDKEEFGFGFFGITLGPIVAFVGFMIEFYALLKK</sequence>
<reference evidence="2 3" key="1">
    <citation type="submission" date="2018-11" db="EMBL/GenBank/DDBJ databases">
        <title>Novel bacteria species description.</title>
        <authorList>
            <person name="Han J.-H."/>
        </authorList>
    </citation>
    <scope>NUCLEOTIDE SEQUENCE [LARGE SCALE GENOMIC DNA]</scope>
    <source>
        <strain evidence="2 3">KCTC23259</strain>
    </source>
</reference>
<organism evidence="2 3">
    <name type="scientific">Lacihabitans soyangensis</name>
    <dbReference type="NCBI Taxonomy" id="869394"/>
    <lineage>
        <taxon>Bacteria</taxon>
        <taxon>Pseudomonadati</taxon>
        <taxon>Bacteroidota</taxon>
        <taxon>Cytophagia</taxon>
        <taxon>Cytophagales</taxon>
        <taxon>Leadbetterellaceae</taxon>
        <taxon>Lacihabitans</taxon>
    </lineage>
</organism>
<dbReference type="RefSeq" id="WP_255039054.1">
    <property type="nucleotide sequence ID" value="NZ_RJUF01000182.1"/>
</dbReference>
<proteinExistence type="predicted"/>
<comment type="caution">
    <text evidence="2">The sequence shown here is derived from an EMBL/GenBank/DDBJ whole genome shotgun (WGS) entry which is preliminary data.</text>
</comment>
<feature type="transmembrane region" description="Helical" evidence="1">
    <location>
        <begin position="50"/>
        <end position="75"/>
    </location>
</feature>
<keyword evidence="3" id="KW-1185">Reference proteome</keyword>
<name>A0AAE3H7E6_9BACT</name>
<keyword evidence="1" id="KW-0472">Membrane</keyword>
<evidence type="ECO:0000313" key="2">
    <source>
        <dbReference type="EMBL" id="MCP9765361.1"/>
    </source>
</evidence>
<dbReference type="EMBL" id="RJUF01000182">
    <property type="protein sequence ID" value="MCP9765361.1"/>
    <property type="molecule type" value="Genomic_DNA"/>
</dbReference>
<protein>
    <submittedName>
        <fullName evidence="2">DUF3098 domain-containing protein</fullName>
    </submittedName>
</protein>